<proteinExistence type="predicted"/>
<evidence type="ECO:0000313" key="2">
    <source>
        <dbReference type="EMBL" id="SMA39283.1"/>
    </source>
</evidence>
<dbReference type="AlphaFoldDB" id="A0A1X7AG42"/>
<feature type="chain" id="PRO_5012281737" description="Fimbrial protein" evidence="1">
    <location>
        <begin position="21"/>
        <end position="168"/>
    </location>
</feature>
<dbReference type="Proteomes" id="UP000196573">
    <property type="component" value="Unassembled WGS sequence"/>
</dbReference>
<accession>A0A1X7AG42</accession>
<keyword evidence="1" id="KW-0732">Signal</keyword>
<evidence type="ECO:0000313" key="3">
    <source>
        <dbReference type="Proteomes" id="UP000196573"/>
    </source>
</evidence>
<feature type="signal peptide" evidence="1">
    <location>
        <begin position="1"/>
        <end position="20"/>
    </location>
</feature>
<protein>
    <recommendedName>
        <fullName evidence="4">Fimbrial protein</fullName>
    </recommendedName>
</protein>
<dbReference type="RefSeq" id="WP_087107505.1">
    <property type="nucleotide sequence ID" value="NZ_CBCSCN010000001.1"/>
</dbReference>
<reference evidence="2 3" key="1">
    <citation type="submission" date="2017-03" db="EMBL/GenBank/DDBJ databases">
        <authorList>
            <person name="Afonso C.L."/>
            <person name="Miller P.J."/>
            <person name="Scott M.A."/>
            <person name="Spackman E."/>
            <person name="Goraichik I."/>
            <person name="Dimitrov K.M."/>
            <person name="Suarez D.L."/>
            <person name="Swayne D.E."/>
        </authorList>
    </citation>
    <scope>NUCLEOTIDE SEQUENCE [LARGE SCALE GENOMIC DNA]</scope>
    <source>
        <strain evidence="2">SB41UT1</strain>
    </source>
</reference>
<organism evidence="2 3">
    <name type="scientific">Parendozoicomonas haliclonae</name>
    <dbReference type="NCBI Taxonomy" id="1960125"/>
    <lineage>
        <taxon>Bacteria</taxon>
        <taxon>Pseudomonadati</taxon>
        <taxon>Pseudomonadota</taxon>
        <taxon>Gammaproteobacteria</taxon>
        <taxon>Oceanospirillales</taxon>
        <taxon>Endozoicomonadaceae</taxon>
        <taxon>Parendozoicomonas</taxon>
    </lineage>
</organism>
<name>A0A1X7AG42_9GAMM</name>
<evidence type="ECO:0000256" key="1">
    <source>
        <dbReference type="SAM" id="SignalP"/>
    </source>
</evidence>
<evidence type="ECO:0008006" key="4">
    <source>
        <dbReference type="Google" id="ProtNLM"/>
    </source>
</evidence>
<keyword evidence="3" id="KW-1185">Reference proteome</keyword>
<gene>
    <name evidence="2" type="ORF">EHSB41UT_01000</name>
</gene>
<dbReference type="EMBL" id="FWPT01000002">
    <property type="protein sequence ID" value="SMA39283.1"/>
    <property type="molecule type" value="Genomic_DNA"/>
</dbReference>
<sequence>MRLKVLALIMSMGVTGGAFAATDSQPGDNSATFKITYEQAEQAKIWGLDNVTITKLGEPATDNACIYSNVSDSVQLTLQDTNFELVNSVKGTKIDYRITVTPTGNGDSQSVEFNKDSKAPQDIRLINTSVTPDMDCGNGNIQVSINTDPAYVAAGKYTDTVTMVVTPN</sequence>